<dbReference type="CDD" id="cd02012">
    <property type="entry name" value="TPP_TK"/>
    <property type="match status" value="1"/>
</dbReference>
<evidence type="ECO:0000313" key="7">
    <source>
        <dbReference type="EMBL" id="MEM5947677.1"/>
    </source>
</evidence>
<dbReference type="InterPro" id="IPR029061">
    <property type="entry name" value="THDP-binding"/>
</dbReference>
<feature type="domain" description="Transketolase N-terminal" evidence="6">
    <location>
        <begin position="14"/>
        <end position="270"/>
    </location>
</feature>
<evidence type="ECO:0000313" key="8">
    <source>
        <dbReference type="Proteomes" id="UP001466331"/>
    </source>
</evidence>
<proteinExistence type="inferred from homology"/>
<keyword evidence="8" id="KW-1185">Reference proteome</keyword>
<dbReference type="Proteomes" id="UP001466331">
    <property type="component" value="Unassembled WGS sequence"/>
</dbReference>
<dbReference type="RefSeq" id="WP_420069118.1">
    <property type="nucleotide sequence ID" value="NZ_JBCHKQ010000001.1"/>
</dbReference>
<accession>A0ABU9UAH7</accession>
<dbReference type="SUPFAM" id="SSF52518">
    <property type="entry name" value="Thiamin diphosphate-binding fold (THDP-binding)"/>
    <property type="match status" value="1"/>
</dbReference>
<dbReference type="Pfam" id="PF00456">
    <property type="entry name" value="Transketolase_N"/>
    <property type="match status" value="1"/>
</dbReference>
<name>A0ABU9UAH7_9SPIR</name>
<evidence type="ECO:0000256" key="1">
    <source>
        <dbReference type="ARBA" id="ARBA00001964"/>
    </source>
</evidence>
<gene>
    <name evidence="7" type="ORF">WKV44_03875</name>
</gene>
<sequence length="279" mass="31188">MNDIEDKISFLKEKAKEMRFHILSMIYKAQSGHPGGSLSATDIVTALYFDVLNIRPDAPDWPDRDRFVLSKGHACPVWYAALALRGYFPLHVLDTLRQLESPLQGHPVQKKCPGIDATTGSLGIGFPQAVGMAIEGKLIDKKDYSVFCVLGDGELQEGSVWEACNAAHKYGLDNLVAIVDKNGLQNDGFTRDVMPMEPIEEKFRAFGWHVMEIDGHKMEEILPALYEARAYRGKPVCIIARTVKGRGVSFMENIRGWHGKPPSTEEYQQAIQEIKEGLK</sequence>
<dbReference type="InterPro" id="IPR049557">
    <property type="entry name" value="Transketolase_CS"/>
</dbReference>
<dbReference type="PANTHER" id="PTHR47514">
    <property type="entry name" value="TRANSKETOLASE N-TERMINAL SECTION-RELATED"/>
    <property type="match status" value="1"/>
</dbReference>
<organism evidence="7 8">
    <name type="scientific">Rarispira pelagica</name>
    <dbReference type="NCBI Taxonomy" id="3141764"/>
    <lineage>
        <taxon>Bacteria</taxon>
        <taxon>Pseudomonadati</taxon>
        <taxon>Spirochaetota</taxon>
        <taxon>Spirochaetia</taxon>
        <taxon>Winmispirales</taxon>
        <taxon>Winmispiraceae</taxon>
        <taxon>Rarispira</taxon>
    </lineage>
</organism>
<keyword evidence="4" id="KW-0479">Metal-binding</keyword>
<evidence type="ECO:0000256" key="5">
    <source>
        <dbReference type="ARBA" id="ARBA00023052"/>
    </source>
</evidence>
<comment type="caution">
    <text evidence="7">The sequence shown here is derived from an EMBL/GenBank/DDBJ whole genome shotgun (WGS) entry which is preliminary data.</text>
</comment>
<keyword evidence="3" id="KW-0808">Transferase</keyword>
<keyword evidence="5" id="KW-0786">Thiamine pyrophosphate</keyword>
<evidence type="ECO:0000256" key="4">
    <source>
        <dbReference type="ARBA" id="ARBA00022723"/>
    </source>
</evidence>
<evidence type="ECO:0000256" key="2">
    <source>
        <dbReference type="ARBA" id="ARBA00007131"/>
    </source>
</evidence>
<dbReference type="PROSITE" id="PS00801">
    <property type="entry name" value="TRANSKETOLASE_1"/>
    <property type="match status" value="1"/>
</dbReference>
<comment type="similarity">
    <text evidence="2">Belongs to the transketolase family.</text>
</comment>
<reference evidence="7 8" key="1">
    <citation type="submission" date="2024-03" db="EMBL/GenBank/DDBJ databases">
        <title>Ignisphaera cupida sp. nov., a hyperthermophilic hydrolytic archaeon from a hot spring of Kamchatka, and proposal of Ignisphaeraceae fam. nov.</title>
        <authorList>
            <person name="Podosokorskaya O.A."/>
            <person name="Elcheninov A.G."/>
            <person name="Maltseva A.I."/>
            <person name="Zayulina K.S."/>
            <person name="Novikov A."/>
            <person name="Merkel A.Y."/>
        </authorList>
    </citation>
    <scope>NUCLEOTIDE SEQUENCE [LARGE SCALE GENOMIC DNA]</scope>
    <source>
        <strain evidence="7 8">38H-sp</strain>
    </source>
</reference>
<protein>
    <submittedName>
        <fullName evidence="7">Transketolase</fullName>
    </submittedName>
</protein>
<evidence type="ECO:0000256" key="3">
    <source>
        <dbReference type="ARBA" id="ARBA00022679"/>
    </source>
</evidence>
<dbReference type="InterPro" id="IPR005474">
    <property type="entry name" value="Transketolase_N"/>
</dbReference>
<dbReference type="EMBL" id="JBCHKQ010000001">
    <property type="protein sequence ID" value="MEM5947677.1"/>
    <property type="molecule type" value="Genomic_DNA"/>
</dbReference>
<dbReference type="PANTHER" id="PTHR47514:SF1">
    <property type="entry name" value="TRANSKETOLASE N-TERMINAL SECTION-RELATED"/>
    <property type="match status" value="1"/>
</dbReference>
<evidence type="ECO:0000259" key="6">
    <source>
        <dbReference type="Pfam" id="PF00456"/>
    </source>
</evidence>
<comment type="cofactor">
    <cofactor evidence="1">
        <name>thiamine diphosphate</name>
        <dbReference type="ChEBI" id="CHEBI:58937"/>
    </cofactor>
</comment>
<dbReference type="Gene3D" id="3.40.50.970">
    <property type="match status" value="1"/>
</dbReference>